<name>A0A840HYD1_9SPHN</name>
<dbReference type="Pfam" id="PF07799">
    <property type="entry name" value="DUF1643"/>
    <property type="match status" value="1"/>
</dbReference>
<evidence type="ECO:0000313" key="2">
    <source>
        <dbReference type="Proteomes" id="UP000575068"/>
    </source>
</evidence>
<sequence length="168" mass="18904">MSAIISPCGTYRYRLERPDVFGDFATAVIMVNPSTADAVEDDATIRKLIGFRNRYGWGNLIVGNLFAYRSTDVRELASASDPIGPDNGYRLAEIFLDAQQVIFAWGPTAKLPKRLRDHWRDVDSLARKMHLQPMSIGAPAKDGHPCHPLMLPYSRELQPWHPTEATHD</sequence>
<organism evidence="1 2">
    <name type="scientific">Rhizorhapis suberifaciens</name>
    <name type="common">corky root of lettuce</name>
    <dbReference type="NCBI Taxonomy" id="13656"/>
    <lineage>
        <taxon>Bacteria</taxon>
        <taxon>Pseudomonadati</taxon>
        <taxon>Pseudomonadota</taxon>
        <taxon>Alphaproteobacteria</taxon>
        <taxon>Sphingomonadales</taxon>
        <taxon>Sphingomonadaceae</taxon>
        <taxon>Rhizorhapis</taxon>
    </lineage>
</organism>
<dbReference type="RefSeq" id="WP_184476441.1">
    <property type="nucleotide sequence ID" value="NZ_JACHOV010000010.1"/>
</dbReference>
<keyword evidence="2" id="KW-1185">Reference proteome</keyword>
<protein>
    <recommendedName>
        <fullName evidence="3">DUF1643 domain-containing protein</fullName>
    </recommendedName>
</protein>
<evidence type="ECO:0000313" key="1">
    <source>
        <dbReference type="EMBL" id="MBB4642394.1"/>
    </source>
</evidence>
<accession>A0A840HYD1</accession>
<evidence type="ECO:0008006" key="3">
    <source>
        <dbReference type="Google" id="ProtNLM"/>
    </source>
</evidence>
<dbReference type="InterPro" id="IPR012441">
    <property type="entry name" value="DUF1643"/>
</dbReference>
<dbReference type="EMBL" id="JACHOV010000010">
    <property type="protein sequence ID" value="MBB4642394.1"/>
    <property type="molecule type" value="Genomic_DNA"/>
</dbReference>
<gene>
    <name evidence="1" type="ORF">HNQ99_002719</name>
</gene>
<proteinExistence type="predicted"/>
<dbReference type="AlphaFoldDB" id="A0A840HYD1"/>
<dbReference type="Proteomes" id="UP000575068">
    <property type="component" value="Unassembled WGS sequence"/>
</dbReference>
<reference evidence="1 2" key="1">
    <citation type="submission" date="2020-08" db="EMBL/GenBank/DDBJ databases">
        <title>Genomic Encyclopedia of Type Strains, Phase IV (KMG-IV): sequencing the most valuable type-strain genomes for metagenomic binning, comparative biology and taxonomic classification.</title>
        <authorList>
            <person name="Goeker M."/>
        </authorList>
    </citation>
    <scope>NUCLEOTIDE SEQUENCE [LARGE SCALE GENOMIC DNA]</scope>
    <source>
        <strain evidence="1 2">DSM 7465</strain>
    </source>
</reference>
<comment type="caution">
    <text evidence="1">The sequence shown here is derived from an EMBL/GenBank/DDBJ whole genome shotgun (WGS) entry which is preliminary data.</text>
</comment>